<protein>
    <recommendedName>
        <fullName evidence="3">Signal peptidase complex subunit 2</fullName>
    </recommendedName>
</protein>
<keyword evidence="11" id="KW-1185">Reference proteome</keyword>
<feature type="transmembrane region" description="Helical" evidence="9">
    <location>
        <begin position="74"/>
        <end position="96"/>
    </location>
</feature>
<evidence type="ECO:0000256" key="5">
    <source>
        <dbReference type="ARBA" id="ARBA00022824"/>
    </source>
</evidence>
<proteinExistence type="inferred from homology"/>
<dbReference type="PANTHER" id="PTHR13085:SF0">
    <property type="entry name" value="SIGNAL PEPTIDASE COMPLEX SUBUNIT 2"/>
    <property type="match status" value="1"/>
</dbReference>
<comment type="subcellular location">
    <subcellularLocation>
        <location evidence="1">Endoplasmic reticulum membrane</location>
        <topology evidence="1">Multi-pass membrane protein</topology>
    </subcellularLocation>
</comment>
<keyword evidence="5" id="KW-0256">Endoplasmic reticulum</keyword>
<evidence type="ECO:0000256" key="8">
    <source>
        <dbReference type="ARBA" id="ARBA00045608"/>
    </source>
</evidence>
<keyword evidence="4 9" id="KW-0812">Transmembrane</keyword>
<comment type="similarity">
    <text evidence="2">Belongs to the SPCS2 family.</text>
</comment>
<sequence>MTSSTKIPVYSLSDLKNTTDDALPVYLTTLPNGPFKQSHRLADVRLALGYTAVAIAGVLFYFDWTLGWDKTKAYTGPAVLAYFLLNGMFTYWIWAVEKGTVFAGSRGKNQVTKSPLEYAQRLARTVWADSIGNQITIASKTKDHIPIYHLTVTVDGRQLEIKAPFTRWFSADGYFVAKPFQQWLASEISVIGEADPNNVVEEIGRGNVVDGVRPEKVQDVLDQIRKGAATGSSPGSGKARRRG</sequence>
<name>A0ABQ9P3M1_9PEZI</name>
<organism evidence="10 11">
    <name type="scientific">Coniosporium apollinis</name>
    <dbReference type="NCBI Taxonomy" id="61459"/>
    <lineage>
        <taxon>Eukaryota</taxon>
        <taxon>Fungi</taxon>
        <taxon>Dikarya</taxon>
        <taxon>Ascomycota</taxon>
        <taxon>Pezizomycotina</taxon>
        <taxon>Dothideomycetes</taxon>
        <taxon>Dothideomycetes incertae sedis</taxon>
        <taxon>Coniosporium</taxon>
    </lineage>
</organism>
<keyword evidence="7 9" id="KW-0472">Membrane</keyword>
<evidence type="ECO:0000256" key="1">
    <source>
        <dbReference type="ARBA" id="ARBA00004477"/>
    </source>
</evidence>
<gene>
    <name evidence="10" type="ORF">H2201_000547</name>
</gene>
<reference evidence="10" key="1">
    <citation type="submission" date="2022-10" db="EMBL/GenBank/DDBJ databases">
        <title>Culturing micro-colonial fungi from biological soil crusts in the Mojave desert and describing Neophaeococcomyces mojavensis, and introducing the new genera and species Taxawa tesnikishii.</title>
        <authorList>
            <person name="Kurbessoian T."/>
            <person name="Stajich J.E."/>
        </authorList>
    </citation>
    <scope>NUCLEOTIDE SEQUENCE</scope>
    <source>
        <strain evidence="10">TK_1</strain>
    </source>
</reference>
<dbReference type="EMBL" id="JAPDRL010000003">
    <property type="protein sequence ID" value="KAJ9669196.1"/>
    <property type="molecule type" value="Genomic_DNA"/>
</dbReference>
<evidence type="ECO:0000256" key="6">
    <source>
        <dbReference type="ARBA" id="ARBA00022989"/>
    </source>
</evidence>
<dbReference type="Proteomes" id="UP001172684">
    <property type="component" value="Unassembled WGS sequence"/>
</dbReference>
<dbReference type="Pfam" id="PF06703">
    <property type="entry name" value="SPC25"/>
    <property type="match status" value="1"/>
</dbReference>
<dbReference type="InterPro" id="IPR009582">
    <property type="entry name" value="Spc2/SPCS2"/>
</dbReference>
<feature type="transmembrane region" description="Helical" evidence="9">
    <location>
        <begin position="44"/>
        <end position="62"/>
    </location>
</feature>
<accession>A0ABQ9P3M1</accession>
<evidence type="ECO:0000313" key="10">
    <source>
        <dbReference type="EMBL" id="KAJ9669196.1"/>
    </source>
</evidence>
<dbReference type="PANTHER" id="PTHR13085">
    <property type="entry name" value="MICROSOMAL SIGNAL PEPTIDASE 25 KDA SUBUNIT"/>
    <property type="match status" value="1"/>
</dbReference>
<evidence type="ECO:0000256" key="4">
    <source>
        <dbReference type="ARBA" id="ARBA00022692"/>
    </source>
</evidence>
<comment type="caution">
    <text evidence="10">The sequence shown here is derived from an EMBL/GenBank/DDBJ whole genome shotgun (WGS) entry which is preliminary data.</text>
</comment>
<keyword evidence="6 9" id="KW-1133">Transmembrane helix</keyword>
<comment type="function">
    <text evidence="8">Component of the signal peptidase complex (SPC) which catalyzes the cleavage of N-terminal signal sequences from nascent proteins as they are translocated into the lumen of the endoplasmic reticulum. Enhances the enzymatic activity of SPC and facilitates the interactions between different components of the translocation site.</text>
</comment>
<evidence type="ECO:0000256" key="3">
    <source>
        <dbReference type="ARBA" id="ARBA00017057"/>
    </source>
</evidence>
<evidence type="ECO:0000256" key="2">
    <source>
        <dbReference type="ARBA" id="ARBA00007324"/>
    </source>
</evidence>
<evidence type="ECO:0000256" key="9">
    <source>
        <dbReference type="SAM" id="Phobius"/>
    </source>
</evidence>
<evidence type="ECO:0000256" key="7">
    <source>
        <dbReference type="ARBA" id="ARBA00023136"/>
    </source>
</evidence>
<evidence type="ECO:0000313" key="11">
    <source>
        <dbReference type="Proteomes" id="UP001172684"/>
    </source>
</evidence>